<dbReference type="PANTHER" id="PTHR31285">
    <property type="entry name" value="NICOTINAMIDE MONONUCLEOTIDE ADENYLYLTRANSFERASE"/>
    <property type="match status" value="1"/>
</dbReference>
<dbReference type="GO" id="GO:0005737">
    <property type="term" value="C:cytoplasm"/>
    <property type="evidence" value="ECO:0007669"/>
    <property type="project" value="TreeGrafter"/>
</dbReference>
<name>A0A8K0TLU1_9PEZI</name>
<evidence type="ECO:0000313" key="2">
    <source>
        <dbReference type="Proteomes" id="UP000813385"/>
    </source>
</evidence>
<proteinExistence type="predicted"/>
<comment type="caution">
    <text evidence="1">The sequence shown here is derived from an EMBL/GenBank/DDBJ whole genome shotgun (WGS) entry which is preliminary data.</text>
</comment>
<dbReference type="Gene3D" id="3.40.50.620">
    <property type="entry name" value="HUPs"/>
    <property type="match status" value="1"/>
</dbReference>
<protein>
    <submittedName>
        <fullName evidence="1">Cytidylyltransferase family protein</fullName>
    </submittedName>
</protein>
<reference evidence="1" key="1">
    <citation type="journal article" date="2021" name="Nat. Commun.">
        <title>Genetic determinants of endophytism in the Arabidopsis root mycobiome.</title>
        <authorList>
            <person name="Mesny F."/>
            <person name="Miyauchi S."/>
            <person name="Thiergart T."/>
            <person name="Pickel B."/>
            <person name="Atanasova L."/>
            <person name="Karlsson M."/>
            <person name="Huettel B."/>
            <person name="Barry K.W."/>
            <person name="Haridas S."/>
            <person name="Chen C."/>
            <person name="Bauer D."/>
            <person name="Andreopoulos W."/>
            <person name="Pangilinan J."/>
            <person name="LaButti K."/>
            <person name="Riley R."/>
            <person name="Lipzen A."/>
            <person name="Clum A."/>
            <person name="Drula E."/>
            <person name="Henrissat B."/>
            <person name="Kohler A."/>
            <person name="Grigoriev I.V."/>
            <person name="Martin F.M."/>
            <person name="Hacquard S."/>
        </authorList>
    </citation>
    <scope>NUCLEOTIDE SEQUENCE</scope>
    <source>
        <strain evidence="1">MPI-CAGE-AT-0016</strain>
    </source>
</reference>
<dbReference type="SUPFAM" id="SSF52374">
    <property type="entry name" value="Nucleotidylyl transferase"/>
    <property type="match status" value="1"/>
</dbReference>
<dbReference type="GO" id="GO:0000309">
    <property type="term" value="F:nicotinamide-nucleotide adenylyltransferase activity"/>
    <property type="evidence" value="ECO:0007669"/>
    <property type="project" value="TreeGrafter"/>
</dbReference>
<evidence type="ECO:0000313" key="1">
    <source>
        <dbReference type="EMBL" id="KAH7367893.1"/>
    </source>
</evidence>
<dbReference type="GO" id="GO:0005634">
    <property type="term" value="C:nucleus"/>
    <property type="evidence" value="ECO:0007669"/>
    <property type="project" value="TreeGrafter"/>
</dbReference>
<dbReference type="AlphaFoldDB" id="A0A8K0TLU1"/>
<sequence length="297" mass="32042">MSGRQTFLKRFADQLAAFQAGTNAFTVFTQVAAASAPAGPPSTRPGTLVVLDSSFNPPTRAHLRMATSAIRSAAQARDHAPADVRLLLLLAVNNADKAPKPAAFHLRMEMMRLFALDLLNHPVGEDEAEAKAAPTLGEAGLAVDLGLTTLPYFHDKSRAIAESGVYEEECKQVVLAGYDTLIRIFNPKYYGEGGLRAALDPLFARARLRITMRTGDGWGGRQEQVEYLQSLRTGRLAEAGGRVEWCDRVDLVEGGPKVVSSTKVREAAKQADAGTLDALVSSRVGSFVLEEKLYRGS</sequence>
<dbReference type="EMBL" id="JAGPXD010000002">
    <property type="protein sequence ID" value="KAH7367893.1"/>
    <property type="molecule type" value="Genomic_DNA"/>
</dbReference>
<accession>A0A8K0TLU1</accession>
<keyword evidence="1" id="KW-0808">Transferase</keyword>
<dbReference type="PANTHER" id="PTHR31285:SF0">
    <property type="entry name" value="NICOTINAMIDE MONONUCLEOTIDE ADENYLYLTRANSFERASE"/>
    <property type="match status" value="1"/>
</dbReference>
<dbReference type="GO" id="GO:0016887">
    <property type="term" value="F:ATP hydrolysis activity"/>
    <property type="evidence" value="ECO:0007669"/>
    <property type="project" value="TreeGrafter"/>
</dbReference>
<dbReference type="InterPro" id="IPR014729">
    <property type="entry name" value="Rossmann-like_a/b/a_fold"/>
</dbReference>
<organism evidence="1 2">
    <name type="scientific">Plectosphaerella cucumerina</name>
    <dbReference type="NCBI Taxonomy" id="40658"/>
    <lineage>
        <taxon>Eukaryota</taxon>
        <taxon>Fungi</taxon>
        <taxon>Dikarya</taxon>
        <taxon>Ascomycota</taxon>
        <taxon>Pezizomycotina</taxon>
        <taxon>Sordariomycetes</taxon>
        <taxon>Hypocreomycetidae</taxon>
        <taxon>Glomerellales</taxon>
        <taxon>Plectosphaerellaceae</taxon>
        <taxon>Plectosphaerella</taxon>
    </lineage>
</organism>
<keyword evidence="1" id="KW-0548">Nucleotidyltransferase</keyword>
<dbReference type="Proteomes" id="UP000813385">
    <property type="component" value="Unassembled WGS sequence"/>
</dbReference>
<gene>
    <name evidence="1" type="ORF">B0T11DRAFT_238582</name>
</gene>
<keyword evidence="2" id="KW-1185">Reference proteome</keyword>
<dbReference type="OrthoDB" id="5591297at2759"/>